<accession>A0A9X5FCA0</accession>
<evidence type="ECO:0000313" key="2">
    <source>
        <dbReference type="Proteomes" id="UP000774283"/>
    </source>
</evidence>
<dbReference type="RefSeq" id="WP_168447865.1">
    <property type="nucleotide sequence ID" value="NZ_JAAXOW010000003.1"/>
</dbReference>
<comment type="caution">
    <text evidence="1">The sequence shown here is derived from an EMBL/GenBank/DDBJ whole genome shotgun (WGS) entry which is preliminary data.</text>
</comment>
<dbReference type="EMBL" id="JAAXOW010000003">
    <property type="protein sequence ID" value="NKX93821.1"/>
    <property type="molecule type" value="Genomic_DNA"/>
</dbReference>
<dbReference type="Proteomes" id="UP000774283">
    <property type="component" value="Unassembled WGS sequence"/>
</dbReference>
<organism evidence="1 2">
    <name type="scientific">Sanguibacter hominis ATCC BAA-789</name>
    <dbReference type="NCBI Taxonomy" id="1312740"/>
    <lineage>
        <taxon>Bacteria</taxon>
        <taxon>Bacillati</taxon>
        <taxon>Actinomycetota</taxon>
        <taxon>Actinomycetes</taxon>
        <taxon>Micrococcales</taxon>
        <taxon>Sanguibacteraceae</taxon>
        <taxon>Sanguibacter</taxon>
    </lineage>
</organism>
<dbReference type="InterPro" id="IPR019675">
    <property type="entry name" value="DUF2550"/>
</dbReference>
<proteinExistence type="predicted"/>
<sequence>MDLVGWIAAILAALVLVVASVVVSRLRSLGHRVGSFECAVVPVGPHHPAPVKGIAHYAVGRLDWWRRWSLSPKPAESWARGALEVVSRDHVEGDDELYVVRCSYQGDELVLIMSVQAYAGLTSWLESAPPSSHGAVA</sequence>
<reference evidence="1 2" key="1">
    <citation type="submission" date="2020-04" db="EMBL/GenBank/DDBJ databases">
        <title>MicrobeNet Type strains.</title>
        <authorList>
            <person name="Nicholson A.C."/>
        </authorList>
    </citation>
    <scope>NUCLEOTIDE SEQUENCE [LARGE SCALE GENOMIC DNA]</scope>
    <source>
        <strain evidence="1 2">ATCC BAA-789</strain>
    </source>
</reference>
<dbReference type="Pfam" id="PF10739">
    <property type="entry name" value="DUF2550"/>
    <property type="match status" value="1"/>
</dbReference>
<dbReference type="AlphaFoldDB" id="A0A9X5FCA0"/>
<gene>
    <name evidence="1" type="ORF">HF995_11165</name>
</gene>
<name>A0A9X5FCA0_9MICO</name>
<keyword evidence="2" id="KW-1185">Reference proteome</keyword>
<protein>
    <submittedName>
        <fullName evidence="1">DUF2550 family protein</fullName>
    </submittedName>
</protein>
<evidence type="ECO:0000313" key="1">
    <source>
        <dbReference type="EMBL" id="NKX93821.1"/>
    </source>
</evidence>